<dbReference type="AlphaFoldDB" id="S9TE00"/>
<dbReference type="EMBL" id="ATMH01012471">
    <property type="protein sequence ID" value="EPY15169.1"/>
    <property type="molecule type" value="Genomic_DNA"/>
</dbReference>
<sequence length="507" mass="56924">MSVALQRRLPLTLAKLATVLRKRTINSSASYVERPVREKELSCLLETKVDGETLLQRILEQFERITSRMNEGVPEPFMKLIEVIQGAVEQRAAGALDGSIADIVNQSVGHIFDHFIQKYCVMLLDFVNCDTATTAMDAEAMSILCTGLEFVDVTLDDLLKPIQPVTVFIPPRLEMPYMNGVKALLEEMVERIGPDAFDRTSRFTKGCNELSVGTVDSMLNGVSHPMTELFRRCYRGRSSSRFAAVYLQNIMMYSFPWMEERVVDEIVAAFKRQASATTVKLSDDTLFLWVHSLVRDPARLKSFIQSWTCLVALRDLGNVNMSVWDEATSDLLPTGNRIALLAYESLSLDRLDYDRLRRWMRALSSVQLNAYLGSEAEDGKDLDDTLTALEKVDLMCDIAFTAIVIYGDDLQKEAVFASAVTSHLCMITVYDGSGDSFLEAYWEFLNGPQDCPAIYRHRYAFAAAHVLSQYGYATLHMGNRIEAASPHSLDTHLCDVRCALCRSVSSK</sequence>
<protein>
    <submittedName>
        <fullName evidence="1">Uncharacterized protein</fullName>
    </submittedName>
</protein>
<name>S9TE00_9TRYP</name>
<organism evidence="1 2">
    <name type="scientific">Strigomonas culicis</name>
    <dbReference type="NCBI Taxonomy" id="28005"/>
    <lineage>
        <taxon>Eukaryota</taxon>
        <taxon>Discoba</taxon>
        <taxon>Euglenozoa</taxon>
        <taxon>Kinetoplastea</taxon>
        <taxon>Metakinetoplastina</taxon>
        <taxon>Trypanosomatida</taxon>
        <taxon>Trypanosomatidae</taxon>
        <taxon>Strigomonadinae</taxon>
        <taxon>Strigomonas</taxon>
    </lineage>
</organism>
<evidence type="ECO:0000313" key="2">
    <source>
        <dbReference type="Proteomes" id="UP000015354"/>
    </source>
</evidence>
<keyword evidence="2" id="KW-1185">Reference proteome</keyword>
<reference evidence="1 2" key="1">
    <citation type="journal article" date="2013" name="PLoS ONE">
        <title>Predicting the Proteins of Angomonas deanei, Strigomonas culicis and Their Respective Endosymbionts Reveals New Aspects of the Trypanosomatidae Family.</title>
        <authorList>
            <person name="Motta M.C."/>
            <person name="Martins A.C."/>
            <person name="de Souza S.S."/>
            <person name="Catta-Preta C.M."/>
            <person name="Silva R."/>
            <person name="Klein C.C."/>
            <person name="de Almeida L.G."/>
            <person name="de Lima Cunha O."/>
            <person name="Ciapina L.P."/>
            <person name="Brocchi M."/>
            <person name="Colabardini A.C."/>
            <person name="de Araujo Lima B."/>
            <person name="Machado C.R."/>
            <person name="de Almeida Soares C.M."/>
            <person name="Probst C.M."/>
            <person name="de Menezes C.B."/>
            <person name="Thompson C.E."/>
            <person name="Bartholomeu D.C."/>
            <person name="Gradia D.F."/>
            <person name="Pavoni D.P."/>
            <person name="Grisard E.C."/>
            <person name="Fantinatti-Garboggini F."/>
            <person name="Marchini F.K."/>
            <person name="Rodrigues-Luiz G.F."/>
            <person name="Wagner G."/>
            <person name="Goldman G.H."/>
            <person name="Fietto J.L."/>
            <person name="Elias M.C."/>
            <person name="Goldman M.H."/>
            <person name="Sagot M.F."/>
            <person name="Pereira M."/>
            <person name="Stoco P.H."/>
            <person name="de Mendonca-Neto R.P."/>
            <person name="Teixeira S.M."/>
            <person name="Maciel T.E."/>
            <person name="de Oliveira Mendes T.A."/>
            <person name="Urmenyi T.P."/>
            <person name="de Souza W."/>
            <person name="Schenkman S."/>
            <person name="de Vasconcelos A.T."/>
        </authorList>
    </citation>
    <scope>NUCLEOTIDE SEQUENCE [LARGE SCALE GENOMIC DNA]</scope>
</reference>
<proteinExistence type="predicted"/>
<comment type="caution">
    <text evidence="1">The sequence shown here is derived from an EMBL/GenBank/DDBJ whole genome shotgun (WGS) entry which is preliminary data.</text>
</comment>
<dbReference type="Proteomes" id="UP000015354">
    <property type="component" value="Unassembled WGS sequence"/>
</dbReference>
<evidence type="ECO:0000313" key="1">
    <source>
        <dbReference type="EMBL" id="EPY15169.1"/>
    </source>
</evidence>
<gene>
    <name evidence="1" type="ORF">STCU_12292</name>
</gene>
<accession>S9TE00</accession>